<reference evidence="1 2" key="2">
    <citation type="journal article" date="2022" name="Mol. Ecol. Resour.">
        <title>The genomes of chicory, endive, great burdock and yacon provide insights into Asteraceae paleo-polyploidization history and plant inulin production.</title>
        <authorList>
            <person name="Fan W."/>
            <person name="Wang S."/>
            <person name="Wang H."/>
            <person name="Wang A."/>
            <person name="Jiang F."/>
            <person name="Liu H."/>
            <person name="Zhao H."/>
            <person name="Xu D."/>
            <person name="Zhang Y."/>
        </authorList>
    </citation>
    <scope>NUCLEOTIDE SEQUENCE [LARGE SCALE GENOMIC DNA]</scope>
    <source>
        <strain evidence="2">cv. Yunnan</strain>
        <tissue evidence="1">Leaves</tissue>
    </source>
</reference>
<name>A0ACB9JA82_9ASTR</name>
<reference evidence="2" key="1">
    <citation type="journal article" date="2022" name="Mol. Ecol. Resour.">
        <title>The genomes of chicory, endive, great burdock and yacon provide insights into Asteraceae palaeo-polyploidization history and plant inulin production.</title>
        <authorList>
            <person name="Fan W."/>
            <person name="Wang S."/>
            <person name="Wang H."/>
            <person name="Wang A."/>
            <person name="Jiang F."/>
            <person name="Liu H."/>
            <person name="Zhao H."/>
            <person name="Xu D."/>
            <person name="Zhang Y."/>
        </authorList>
    </citation>
    <scope>NUCLEOTIDE SEQUENCE [LARGE SCALE GENOMIC DNA]</scope>
    <source>
        <strain evidence="2">cv. Yunnan</strain>
    </source>
</reference>
<dbReference type="Proteomes" id="UP001056120">
    <property type="component" value="Linkage Group LG04"/>
</dbReference>
<sequence>MFPKESWTGISPTRLLLDLPEINDFLHALHIGHDQLMLSRFNRCVVVCTRNRHFLPSQSAYTDAKRPQNRSSASALANGKIPWEPLKKGVIKGYFDSSEQFWHALWKGMVYFIAGKTCRIIMVFIG</sequence>
<dbReference type="EMBL" id="CM042021">
    <property type="protein sequence ID" value="KAI3817267.1"/>
    <property type="molecule type" value="Genomic_DNA"/>
</dbReference>
<protein>
    <submittedName>
        <fullName evidence="1">Uncharacterized protein</fullName>
    </submittedName>
</protein>
<gene>
    <name evidence="1" type="ORF">L1987_11056</name>
</gene>
<proteinExistence type="predicted"/>
<organism evidence="1 2">
    <name type="scientific">Smallanthus sonchifolius</name>
    <dbReference type="NCBI Taxonomy" id="185202"/>
    <lineage>
        <taxon>Eukaryota</taxon>
        <taxon>Viridiplantae</taxon>
        <taxon>Streptophyta</taxon>
        <taxon>Embryophyta</taxon>
        <taxon>Tracheophyta</taxon>
        <taxon>Spermatophyta</taxon>
        <taxon>Magnoliopsida</taxon>
        <taxon>eudicotyledons</taxon>
        <taxon>Gunneridae</taxon>
        <taxon>Pentapetalae</taxon>
        <taxon>asterids</taxon>
        <taxon>campanulids</taxon>
        <taxon>Asterales</taxon>
        <taxon>Asteraceae</taxon>
        <taxon>Asteroideae</taxon>
        <taxon>Heliantheae alliance</taxon>
        <taxon>Millerieae</taxon>
        <taxon>Smallanthus</taxon>
    </lineage>
</organism>
<accession>A0ACB9JA82</accession>
<keyword evidence="2" id="KW-1185">Reference proteome</keyword>
<comment type="caution">
    <text evidence="1">The sequence shown here is derived from an EMBL/GenBank/DDBJ whole genome shotgun (WGS) entry which is preliminary data.</text>
</comment>
<evidence type="ECO:0000313" key="2">
    <source>
        <dbReference type="Proteomes" id="UP001056120"/>
    </source>
</evidence>
<evidence type="ECO:0000313" key="1">
    <source>
        <dbReference type="EMBL" id="KAI3817267.1"/>
    </source>
</evidence>